<dbReference type="PANTHER" id="PTHR43289:SF34">
    <property type="entry name" value="SERINE_THREONINE-PROTEIN KINASE YBDM-RELATED"/>
    <property type="match status" value="1"/>
</dbReference>
<feature type="domain" description="PASTA" evidence="11">
    <location>
        <begin position="420"/>
        <end position="490"/>
    </location>
</feature>
<keyword evidence="3" id="KW-0808">Transferase</keyword>
<feature type="domain" description="Protein kinase" evidence="10">
    <location>
        <begin position="19"/>
        <end position="275"/>
    </location>
</feature>
<comment type="catalytic activity">
    <reaction evidence="8">
        <text>L-seryl-[protein] + ATP = O-phospho-L-seryl-[protein] + ADP + H(+)</text>
        <dbReference type="Rhea" id="RHEA:17989"/>
        <dbReference type="Rhea" id="RHEA-COMP:9863"/>
        <dbReference type="Rhea" id="RHEA-COMP:11604"/>
        <dbReference type="ChEBI" id="CHEBI:15378"/>
        <dbReference type="ChEBI" id="CHEBI:29999"/>
        <dbReference type="ChEBI" id="CHEBI:30616"/>
        <dbReference type="ChEBI" id="CHEBI:83421"/>
        <dbReference type="ChEBI" id="CHEBI:456216"/>
        <dbReference type="EC" id="2.7.11.1"/>
    </reaction>
</comment>
<dbReference type="GO" id="GO:0004674">
    <property type="term" value="F:protein serine/threonine kinase activity"/>
    <property type="evidence" value="ECO:0007669"/>
    <property type="project" value="UniProtKB-KW"/>
</dbReference>
<evidence type="ECO:0000259" key="11">
    <source>
        <dbReference type="PROSITE" id="PS51178"/>
    </source>
</evidence>
<sequence>MSPASIASPDLGQLLDGRYRVEELVARGGMASVHRGHDERLERTVALKLMHPHLASDPQFRSRFTREARAAARLTHPDVVAVYDHGEDGDHAYLAMELIDGGTLREELRRGPLTVRRALAIAIPVARALRAAHEAGIVHRDIKPENILLASDGRVKVTDFGLARAIGAASASATGMLLGTVAYVSPEVVMRGHCDERSDLYSFGIVLFEMLTGCQPFTGEQPVHVAFQHVHEDIPAPSSLVPTVPRELDSLVTWCCARSAASRPASADELLRALVELSDHLPASVQDARPTTARSTQDVPLLTSPMPEDALDHDSGPRIFPTGAVPAADAAAPAEPAAANAPGSGHDGSSPRSASAAAEPAEPDEDASLRLVAVRPPRPRSGRHLGRGAARRSFALRALAVAAALALVLGGAWAGFRWYGTEGPGGDRTVPVVAGTTLSDAEAALEGANLTAETRETYSDTVPAGHVIGSTPTPGSELKRGDAVTLLVSRGVQTFPVPGVQGKTVDEARAAVEGAGLVLVEDERVYDEKVPEGAIVSQSAEADALPAGGEVHVVVSRGPRPISVPDTTGRAEADAVAALKDQGFLVKTSQAYSLTVPAGSVISQDPAGGTARRGATIDVVVSQGPEMVAVPDVFKMPEADAVTTLQNAGFVVEVAHDKGEPVFGQVYQQSLAGGSQAGKGSTITISVF</sequence>
<evidence type="ECO:0000256" key="2">
    <source>
        <dbReference type="ARBA" id="ARBA00022527"/>
    </source>
</evidence>
<dbReference type="Gene3D" id="1.10.510.10">
    <property type="entry name" value="Transferase(Phosphotransferase) domain 1"/>
    <property type="match status" value="1"/>
</dbReference>
<keyword evidence="6" id="KW-0067">ATP-binding</keyword>
<protein>
    <recommendedName>
        <fullName evidence="1">non-specific serine/threonine protein kinase</fullName>
        <ecNumber evidence="1">2.7.11.1</ecNumber>
    </recommendedName>
</protein>
<feature type="domain" description="PASTA" evidence="11">
    <location>
        <begin position="491"/>
        <end position="557"/>
    </location>
</feature>
<accession>A0A1X6WVG4</accession>
<dbReference type="PANTHER" id="PTHR43289">
    <property type="entry name" value="MITOGEN-ACTIVATED PROTEIN KINASE KINASE KINASE 20-RELATED"/>
    <property type="match status" value="1"/>
</dbReference>
<dbReference type="FunFam" id="1.10.510.10:FF:000021">
    <property type="entry name" value="Serine/threonine protein kinase"/>
    <property type="match status" value="1"/>
</dbReference>
<dbReference type="PROSITE" id="PS51178">
    <property type="entry name" value="PASTA"/>
    <property type="match status" value="4"/>
</dbReference>
<dbReference type="CDD" id="cd14014">
    <property type="entry name" value="STKc_PknB_like"/>
    <property type="match status" value="1"/>
</dbReference>
<name>A0A1X6WVG4_9MICO</name>
<dbReference type="Gene3D" id="3.30.200.20">
    <property type="entry name" value="Phosphorylase Kinase, domain 1"/>
    <property type="match status" value="1"/>
</dbReference>
<evidence type="ECO:0000256" key="7">
    <source>
        <dbReference type="ARBA" id="ARBA00047899"/>
    </source>
</evidence>
<evidence type="ECO:0000256" key="9">
    <source>
        <dbReference type="SAM" id="MobiDB-lite"/>
    </source>
</evidence>
<dbReference type="GO" id="GO:0045717">
    <property type="term" value="P:negative regulation of fatty acid biosynthetic process"/>
    <property type="evidence" value="ECO:0007669"/>
    <property type="project" value="UniProtKB-ARBA"/>
</dbReference>
<organism evidence="12 13">
    <name type="scientific">Brachybacterium nesterenkovii</name>
    <dbReference type="NCBI Taxonomy" id="47847"/>
    <lineage>
        <taxon>Bacteria</taxon>
        <taxon>Bacillati</taxon>
        <taxon>Actinomycetota</taxon>
        <taxon>Actinomycetes</taxon>
        <taxon>Micrococcales</taxon>
        <taxon>Dermabacteraceae</taxon>
        <taxon>Brachybacterium</taxon>
    </lineage>
</organism>
<dbReference type="PROSITE" id="PS00108">
    <property type="entry name" value="PROTEIN_KINASE_ST"/>
    <property type="match status" value="1"/>
</dbReference>
<dbReference type="OrthoDB" id="9762169at2"/>
<evidence type="ECO:0000256" key="5">
    <source>
        <dbReference type="ARBA" id="ARBA00022777"/>
    </source>
</evidence>
<dbReference type="InterPro" id="IPR000719">
    <property type="entry name" value="Prot_kinase_dom"/>
</dbReference>
<dbReference type="SMART" id="SM00220">
    <property type="entry name" value="S_TKc"/>
    <property type="match status" value="1"/>
</dbReference>
<dbReference type="Gene3D" id="3.30.10.20">
    <property type="match status" value="4"/>
</dbReference>
<feature type="domain" description="PASTA" evidence="11">
    <location>
        <begin position="558"/>
        <end position="623"/>
    </location>
</feature>
<dbReference type="InterPro" id="IPR008271">
    <property type="entry name" value="Ser/Thr_kinase_AS"/>
</dbReference>
<dbReference type="Pfam" id="PF00069">
    <property type="entry name" value="Pkinase"/>
    <property type="match status" value="1"/>
</dbReference>
<gene>
    <name evidence="12" type="ORF">FM110_03545</name>
</gene>
<dbReference type="AlphaFoldDB" id="A0A1X6WVG4"/>
<keyword evidence="2 12" id="KW-0723">Serine/threonine-protein kinase</keyword>
<comment type="catalytic activity">
    <reaction evidence="7">
        <text>L-threonyl-[protein] + ATP = O-phospho-L-threonyl-[protein] + ADP + H(+)</text>
        <dbReference type="Rhea" id="RHEA:46608"/>
        <dbReference type="Rhea" id="RHEA-COMP:11060"/>
        <dbReference type="Rhea" id="RHEA-COMP:11605"/>
        <dbReference type="ChEBI" id="CHEBI:15378"/>
        <dbReference type="ChEBI" id="CHEBI:30013"/>
        <dbReference type="ChEBI" id="CHEBI:30616"/>
        <dbReference type="ChEBI" id="CHEBI:61977"/>
        <dbReference type="ChEBI" id="CHEBI:456216"/>
        <dbReference type="EC" id="2.7.11.1"/>
    </reaction>
</comment>
<feature type="region of interest" description="Disordered" evidence="9">
    <location>
        <begin position="284"/>
        <end position="388"/>
    </location>
</feature>
<evidence type="ECO:0000256" key="1">
    <source>
        <dbReference type="ARBA" id="ARBA00012513"/>
    </source>
</evidence>
<reference evidence="12 13" key="1">
    <citation type="submission" date="2017-02" db="EMBL/GenBank/DDBJ databases">
        <authorList>
            <person name="Peterson S.W."/>
        </authorList>
    </citation>
    <scope>NUCLEOTIDE SEQUENCE [LARGE SCALE GENOMIC DNA]</scope>
    <source>
        <strain evidence="12 13">CIP104813</strain>
    </source>
</reference>
<evidence type="ECO:0000256" key="8">
    <source>
        <dbReference type="ARBA" id="ARBA00048679"/>
    </source>
</evidence>
<proteinExistence type="predicted"/>
<dbReference type="InterPro" id="IPR005543">
    <property type="entry name" value="PASTA_dom"/>
</dbReference>
<evidence type="ECO:0000256" key="6">
    <source>
        <dbReference type="ARBA" id="ARBA00022840"/>
    </source>
</evidence>
<feature type="domain" description="PASTA" evidence="11">
    <location>
        <begin position="624"/>
        <end position="688"/>
    </location>
</feature>
<dbReference type="InterPro" id="IPR011009">
    <property type="entry name" value="Kinase-like_dom_sf"/>
</dbReference>
<feature type="compositionally biased region" description="Low complexity" evidence="9">
    <location>
        <begin position="324"/>
        <end position="360"/>
    </location>
</feature>
<dbReference type="SUPFAM" id="SSF56112">
    <property type="entry name" value="Protein kinase-like (PK-like)"/>
    <property type="match status" value="1"/>
</dbReference>
<evidence type="ECO:0000313" key="13">
    <source>
        <dbReference type="Proteomes" id="UP000195981"/>
    </source>
</evidence>
<feature type="compositionally biased region" description="Basic residues" evidence="9">
    <location>
        <begin position="377"/>
        <end position="388"/>
    </location>
</feature>
<dbReference type="GO" id="GO:0005524">
    <property type="term" value="F:ATP binding"/>
    <property type="evidence" value="ECO:0007669"/>
    <property type="project" value="UniProtKB-KW"/>
</dbReference>
<dbReference type="RefSeq" id="WP_087102722.1">
    <property type="nucleotide sequence ID" value="NZ_FWFG01000030.1"/>
</dbReference>
<keyword evidence="4" id="KW-0547">Nucleotide-binding</keyword>
<evidence type="ECO:0000259" key="10">
    <source>
        <dbReference type="PROSITE" id="PS50011"/>
    </source>
</evidence>
<keyword evidence="5 12" id="KW-0418">Kinase</keyword>
<dbReference type="EC" id="2.7.11.1" evidence="1"/>
<dbReference type="FunFam" id="3.30.200.20:FF:000035">
    <property type="entry name" value="Serine/threonine protein kinase Stk1"/>
    <property type="match status" value="1"/>
</dbReference>
<evidence type="ECO:0000256" key="4">
    <source>
        <dbReference type="ARBA" id="ARBA00022741"/>
    </source>
</evidence>
<evidence type="ECO:0000313" key="12">
    <source>
        <dbReference type="EMBL" id="SLM89404.1"/>
    </source>
</evidence>
<dbReference type="NCBIfam" id="NF033483">
    <property type="entry name" value="PknB_PASTA_kin"/>
    <property type="match status" value="1"/>
</dbReference>
<dbReference type="Proteomes" id="UP000195981">
    <property type="component" value="Unassembled WGS sequence"/>
</dbReference>
<dbReference type="SMART" id="SM00740">
    <property type="entry name" value="PASTA"/>
    <property type="match status" value="4"/>
</dbReference>
<dbReference type="Pfam" id="PF03793">
    <property type="entry name" value="PASTA"/>
    <property type="match status" value="4"/>
</dbReference>
<keyword evidence="13" id="KW-1185">Reference proteome</keyword>
<dbReference type="CDD" id="cd06577">
    <property type="entry name" value="PASTA_pknB"/>
    <property type="match status" value="4"/>
</dbReference>
<evidence type="ECO:0000256" key="3">
    <source>
        <dbReference type="ARBA" id="ARBA00022679"/>
    </source>
</evidence>
<dbReference type="PROSITE" id="PS50011">
    <property type="entry name" value="PROTEIN_KINASE_DOM"/>
    <property type="match status" value="1"/>
</dbReference>
<dbReference type="EMBL" id="FWFG01000030">
    <property type="protein sequence ID" value="SLM89404.1"/>
    <property type="molecule type" value="Genomic_DNA"/>
</dbReference>